<evidence type="ECO:0000313" key="3">
    <source>
        <dbReference type="Proteomes" id="UP001237642"/>
    </source>
</evidence>
<dbReference type="Proteomes" id="UP001237642">
    <property type="component" value="Unassembled WGS sequence"/>
</dbReference>
<protein>
    <recommendedName>
        <fullName evidence="1">Exocyst complex subunit EXOC6/Sec15 C-terminal domain-containing protein</fullName>
    </recommendedName>
</protein>
<dbReference type="Pfam" id="PF04091">
    <property type="entry name" value="Sec15_C"/>
    <property type="match status" value="1"/>
</dbReference>
<keyword evidence="3" id="KW-1185">Reference proteome</keyword>
<gene>
    <name evidence="2" type="ORF">POM88_013018</name>
</gene>
<proteinExistence type="predicted"/>
<dbReference type="GO" id="GO:0006886">
    <property type="term" value="P:intracellular protein transport"/>
    <property type="evidence" value="ECO:0007669"/>
    <property type="project" value="InterPro"/>
</dbReference>
<name>A0AAD8N304_9APIA</name>
<dbReference type="AlphaFoldDB" id="A0AAD8N304"/>
<dbReference type="PANTHER" id="PTHR12702">
    <property type="entry name" value="SEC15"/>
    <property type="match status" value="1"/>
</dbReference>
<evidence type="ECO:0000259" key="1">
    <source>
        <dbReference type="Pfam" id="PF04091"/>
    </source>
</evidence>
<dbReference type="GO" id="GO:0090522">
    <property type="term" value="P:vesicle tethering involved in exocytosis"/>
    <property type="evidence" value="ECO:0007669"/>
    <property type="project" value="InterPro"/>
</dbReference>
<sequence>MTLFATGLETRNGSSNGMVWSKRFHRSFDYSLLGRLCRGRTGQMKNHGPLTFIKNVDFIAPFSSMVPECCHIVKSFIKDSVSYLSYGTQMIFFDYVKKYVDKLLIEVLNNSILDKIHSGTTGVSQAMQIAANTNILEKACDYFVQNAAQLCGIPIRAVQNPKSSLNAKILLEASRDKAYLALLTLVNNKLDEFMALTDNVKWTSDDLPQHANEYKFNANGLMMTSEYCVLRFQGGVQKYKGCGVLVPK</sequence>
<reference evidence="2" key="1">
    <citation type="submission" date="2023-02" db="EMBL/GenBank/DDBJ databases">
        <title>Genome of toxic invasive species Heracleum sosnowskyi carries increased number of genes despite the absence of recent whole-genome duplications.</title>
        <authorList>
            <person name="Schelkunov M."/>
            <person name="Shtratnikova V."/>
            <person name="Makarenko M."/>
            <person name="Klepikova A."/>
            <person name="Omelchenko D."/>
            <person name="Novikova G."/>
            <person name="Obukhova E."/>
            <person name="Bogdanov V."/>
            <person name="Penin A."/>
            <person name="Logacheva M."/>
        </authorList>
    </citation>
    <scope>NUCLEOTIDE SEQUENCE</scope>
    <source>
        <strain evidence="2">Hsosn_3</strain>
        <tissue evidence="2">Leaf</tissue>
    </source>
</reference>
<dbReference type="PANTHER" id="PTHR12702:SF0">
    <property type="entry name" value="EXOCYST COMPLEX COMPONENT 6"/>
    <property type="match status" value="1"/>
</dbReference>
<dbReference type="Gene3D" id="1.10.357.30">
    <property type="entry name" value="Exocyst complex subunit Sec15 C-terminal domain, N-terminal subdomain"/>
    <property type="match status" value="1"/>
</dbReference>
<comment type="caution">
    <text evidence="2">The sequence shown here is derived from an EMBL/GenBank/DDBJ whole genome shotgun (WGS) entry which is preliminary data.</text>
</comment>
<dbReference type="InterPro" id="IPR042045">
    <property type="entry name" value="EXOC6/Sec15_C_dom1"/>
</dbReference>
<accession>A0AAD8N304</accession>
<dbReference type="EMBL" id="JAUIZM010000003">
    <property type="protein sequence ID" value="KAK1393962.1"/>
    <property type="molecule type" value="Genomic_DNA"/>
</dbReference>
<feature type="domain" description="Exocyst complex subunit EXOC6/Sec15 C-terminal" evidence="1">
    <location>
        <begin position="59"/>
        <end position="214"/>
    </location>
</feature>
<dbReference type="GO" id="GO:0000145">
    <property type="term" value="C:exocyst"/>
    <property type="evidence" value="ECO:0007669"/>
    <property type="project" value="TreeGrafter"/>
</dbReference>
<dbReference type="InterPro" id="IPR007225">
    <property type="entry name" value="EXOC6/Sec15"/>
</dbReference>
<dbReference type="InterPro" id="IPR046361">
    <property type="entry name" value="EXOC6/Sec15_C"/>
</dbReference>
<organism evidence="2 3">
    <name type="scientific">Heracleum sosnowskyi</name>
    <dbReference type="NCBI Taxonomy" id="360622"/>
    <lineage>
        <taxon>Eukaryota</taxon>
        <taxon>Viridiplantae</taxon>
        <taxon>Streptophyta</taxon>
        <taxon>Embryophyta</taxon>
        <taxon>Tracheophyta</taxon>
        <taxon>Spermatophyta</taxon>
        <taxon>Magnoliopsida</taxon>
        <taxon>eudicotyledons</taxon>
        <taxon>Gunneridae</taxon>
        <taxon>Pentapetalae</taxon>
        <taxon>asterids</taxon>
        <taxon>campanulids</taxon>
        <taxon>Apiales</taxon>
        <taxon>Apiaceae</taxon>
        <taxon>Apioideae</taxon>
        <taxon>apioid superclade</taxon>
        <taxon>Tordylieae</taxon>
        <taxon>Tordyliinae</taxon>
        <taxon>Heracleum</taxon>
    </lineage>
</organism>
<reference evidence="2" key="2">
    <citation type="submission" date="2023-05" db="EMBL/GenBank/DDBJ databases">
        <authorList>
            <person name="Schelkunov M.I."/>
        </authorList>
    </citation>
    <scope>NUCLEOTIDE SEQUENCE</scope>
    <source>
        <strain evidence="2">Hsosn_3</strain>
        <tissue evidence="2">Leaf</tissue>
    </source>
</reference>
<dbReference type="GO" id="GO:0006893">
    <property type="term" value="P:Golgi to plasma membrane transport"/>
    <property type="evidence" value="ECO:0007669"/>
    <property type="project" value="TreeGrafter"/>
</dbReference>
<dbReference type="GO" id="GO:0016020">
    <property type="term" value="C:membrane"/>
    <property type="evidence" value="ECO:0007669"/>
    <property type="project" value="TreeGrafter"/>
</dbReference>
<evidence type="ECO:0000313" key="2">
    <source>
        <dbReference type="EMBL" id="KAK1393962.1"/>
    </source>
</evidence>